<comment type="similarity">
    <text evidence="4">Belongs to the zinc-containing alcohol dehydrogenase family.</text>
</comment>
<name>A0ABT6FF07_9BACT</name>
<dbReference type="InterPro" id="IPR036291">
    <property type="entry name" value="NAD(P)-bd_dom_sf"/>
</dbReference>
<protein>
    <submittedName>
        <fullName evidence="6">Zinc-binding dehydrogenase</fullName>
    </submittedName>
</protein>
<proteinExistence type="inferred from homology"/>
<dbReference type="Gene3D" id="3.90.180.10">
    <property type="entry name" value="Medium-chain alcohol dehydrogenases, catalytic domain"/>
    <property type="match status" value="1"/>
</dbReference>
<dbReference type="CDD" id="cd08239">
    <property type="entry name" value="THR_DH_like"/>
    <property type="match status" value="1"/>
</dbReference>
<dbReference type="InterPro" id="IPR011032">
    <property type="entry name" value="GroES-like_sf"/>
</dbReference>
<dbReference type="PANTHER" id="PTHR43401:SF5">
    <property type="entry name" value="ALCOHOL DEHYDROGENASE-RELATED"/>
    <property type="match status" value="1"/>
</dbReference>
<dbReference type="InterPro" id="IPR013149">
    <property type="entry name" value="ADH-like_C"/>
</dbReference>
<dbReference type="PROSITE" id="PS00059">
    <property type="entry name" value="ADH_ZINC"/>
    <property type="match status" value="1"/>
</dbReference>
<dbReference type="SUPFAM" id="SSF51735">
    <property type="entry name" value="NAD(P)-binding Rossmann-fold domains"/>
    <property type="match status" value="1"/>
</dbReference>
<keyword evidence="3" id="KW-0560">Oxidoreductase</keyword>
<accession>A0ABT6FF07</accession>
<keyword evidence="1 4" id="KW-0479">Metal-binding</keyword>
<dbReference type="SMART" id="SM00829">
    <property type="entry name" value="PKS_ER"/>
    <property type="match status" value="1"/>
</dbReference>
<evidence type="ECO:0000256" key="1">
    <source>
        <dbReference type="ARBA" id="ARBA00022723"/>
    </source>
</evidence>
<dbReference type="InterPro" id="IPR050129">
    <property type="entry name" value="Zn_alcohol_dh"/>
</dbReference>
<evidence type="ECO:0000256" key="4">
    <source>
        <dbReference type="RuleBase" id="RU361277"/>
    </source>
</evidence>
<dbReference type="SUPFAM" id="SSF50129">
    <property type="entry name" value="GroES-like"/>
    <property type="match status" value="1"/>
</dbReference>
<gene>
    <name evidence="6" type="ORF">PZE19_20530</name>
</gene>
<evidence type="ECO:0000259" key="5">
    <source>
        <dbReference type="SMART" id="SM00829"/>
    </source>
</evidence>
<evidence type="ECO:0000313" key="7">
    <source>
        <dbReference type="Proteomes" id="UP001216907"/>
    </source>
</evidence>
<sequence length="350" mass="37401">MATMQGVILPGNSTVDFDEFEVPKPGHGQVLVRMKASSICGSDIRAIYRAHLGKGPEGYRPGTIAGHEPCGQVVEVGPGCRRSRVGDRVVIYHINGCGVCDECRKGYMIGCHDEHRAAYGWQRDGGHAPYLLAEEATCIRLPDSLSYIDGALCACGFGTAYEALRRMQVGGRDRLLITGLGPVGLAAAMLGRALGAGPIVGTDVSEDRRRLARELGLVDHAFAAGGSALENILDVTAGRGCEAAIDCSGAAPARLTALEGTREWGRCAFVGEGGDVGFEVSKLLIHKQITLFGSWVTSLNHLEELVERLDRWDVHPEATCTHRLTIDRAAEAYDLADKGQAGKVCIVFDE</sequence>
<evidence type="ECO:0000256" key="3">
    <source>
        <dbReference type="ARBA" id="ARBA00023002"/>
    </source>
</evidence>
<keyword evidence="7" id="KW-1185">Reference proteome</keyword>
<organism evidence="6 7">
    <name type="scientific">Paludisphaera mucosa</name>
    <dbReference type="NCBI Taxonomy" id="3030827"/>
    <lineage>
        <taxon>Bacteria</taxon>
        <taxon>Pseudomonadati</taxon>
        <taxon>Planctomycetota</taxon>
        <taxon>Planctomycetia</taxon>
        <taxon>Isosphaerales</taxon>
        <taxon>Isosphaeraceae</taxon>
        <taxon>Paludisphaera</taxon>
    </lineage>
</organism>
<evidence type="ECO:0000256" key="2">
    <source>
        <dbReference type="ARBA" id="ARBA00022833"/>
    </source>
</evidence>
<comment type="cofactor">
    <cofactor evidence="4">
        <name>Zn(2+)</name>
        <dbReference type="ChEBI" id="CHEBI:29105"/>
    </cofactor>
</comment>
<dbReference type="Pfam" id="PF00107">
    <property type="entry name" value="ADH_zinc_N"/>
    <property type="match status" value="1"/>
</dbReference>
<evidence type="ECO:0000313" key="6">
    <source>
        <dbReference type="EMBL" id="MDG3006165.1"/>
    </source>
</evidence>
<dbReference type="Proteomes" id="UP001216907">
    <property type="component" value="Unassembled WGS sequence"/>
</dbReference>
<dbReference type="Gene3D" id="3.40.50.720">
    <property type="entry name" value="NAD(P)-binding Rossmann-like Domain"/>
    <property type="match status" value="1"/>
</dbReference>
<dbReference type="EMBL" id="JARRAG010000002">
    <property type="protein sequence ID" value="MDG3006165.1"/>
    <property type="molecule type" value="Genomic_DNA"/>
</dbReference>
<reference evidence="6 7" key="1">
    <citation type="submission" date="2023-03" db="EMBL/GenBank/DDBJ databases">
        <title>Paludisphaera mucosa sp. nov. a novel planctomycete from northern fen.</title>
        <authorList>
            <person name="Ivanova A."/>
        </authorList>
    </citation>
    <scope>NUCLEOTIDE SEQUENCE [LARGE SCALE GENOMIC DNA]</scope>
    <source>
        <strain evidence="6 7">Pla2</strain>
    </source>
</reference>
<feature type="domain" description="Enoyl reductase (ER)" evidence="5">
    <location>
        <begin position="11"/>
        <end position="346"/>
    </location>
</feature>
<dbReference type="InterPro" id="IPR013154">
    <property type="entry name" value="ADH-like_N"/>
</dbReference>
<keyword evidence="2 4" id="KW-0862">Zinc</keyword>
<dbReference type="InterPro" id="IPR002328">
    <property type="entry name" value="ADH_Zn_CS"/>
</dbReference>
<dbReference type="PANTHER" id="PTHR43401">
    <property type="entry name" value="L-THREONINE 3-DEHYDROGENASE"/>
    <property type="match status" value="1"/>
</dbReference>
<dbReference type="Pfam" id="PF08240">
    <property type="entry name" value="ADH_N"/>
    <property type="match status" value="1"/>
</dbReference>
<comment type="caution">
    <text evidence="6">The sequence shown here is derived from an EMBL/GenBank/DDBJ whole genome shotgun (WGS) entry which is preliminary data.</text>
</comment>
<dbReference type="InterPro" id="IPR020843">
    <property type="entry name" value="ER"/>
</dbReference>